<reference evidence="1 2" key="1">
    <citation type="journal article" date="2015" name="Proc. Natl. Acad. Sci. U.S.A.">
        <title>The resurrection genome of Boea hygrometrica: A blueprint for survival of dehydration.</title>
        <authorList>
            <person name="Xiao L."/>
            <person name="Yang G."/>
            <person name="Zhang L."/>
            <person name="Yang X."/>
            <person name="Zhao S."/>
            <person name="Ji Z."/>
            <person name="Zhou Q."/>
            <person name="Hu M."/>
            <person name="Wang Y."/>
            <person name="Chen M."/>
            <person name="Xu Y."/>
            <person name="Jin H."/>
            <person name="Xiao X."/>
            <person name="Hu G."/>
            <person name="Bao F."/>
            <person name="Hu Y."/>
            <person name="Wan P."/>
            <person name="Li L."/>
            <person name="Deng X."/>
            <person name="Kuang T."/>
            <person name="Xiang C."/>
            <person name="Zhu J.K."/>
            <person name="Oliver M.J."/>
            <person name="He Y."/>
        </authorList>
    </citation>
    <scope>NUCLEOTIDE SEQUENCE [LARGE SCALE GENOMIC DNA]</scope>
    <source>
        <strain evidence="2">cv. XS01</strain>
    </source>
</reference>
<name>A0A2Z7BYB8_9LAMI</name>
<proteinExistence type="predicted"/>
<evidence type="ECO:0000313" key="2">
    <source>
        <dbReference type="Proteomes" id="UP000250235"/>
    </source>
</evidence>
<gene>
    <name evidence="1" type="ORF">F511_02044</name>
</gene>
<evidence type="ECO:0000313" key="1">
    <source>
        <dbReference type="EMBL" id="KZV39581.1"/>
    </source>
</evidence>
<accession>A0A2Z7BYB8</accession>
<dbReference type="EMBL" id="KV000914">
    <property type="protein sequence ID" value="KZV39581.1"/>
    <property type="molecule type" value="Genomic_DNA"/>
</dbReference>
<dbReference type="OrthoDB" id="1931548at2759"/>
<protein>
    <submittedName>
        <fullName evidence="1">Uncharacterized protein</fullName>
    </submittedName>
</protein>
<keyword evidence="2" id="KW-1185">Reference proteome</keyword>
<organism evidence="1 2">
    <name type="scientific">Dorcoceras hygrometricum</name>
    <dbReference type="NCBI Taxonomy" id="472368"/>
    <lineage>
        <taxon>Eukaryota</taxon>
        <taxon>Viridiplantae</taxon>
        <taxon>Streptophyta</taxon>
        <taxon>Embryophyta</taxon>
        <taxon>Tracheophyta</taxon>
        <taxon>Spermatophyta</taxon>
        <taxon>Magnoliopsida</taxon>
        <taxon>eudicotyledons</taxon>
        <taxon>Gunneridae</taxon>
        <taxon>Pentapetalae</taxon>
        <taxon>asterids</taxon>
        <taxon>lamiids</taxon>
        <taxon>Lamiales</taxon>
        <taxon>Gesneriaceae</taxon>
        <taxon>Didymocarpoideae</taxon>
        <taxon>Trichosporeae</taxon>
        <taxon>Loxocarpinae</taxon>
        <taxon>Dorcoceras</taxon>
    </lineage>
</organism>
<sequence>MVKQQLGIGFQAEQARRYGRKTTTPEAIYDSTYYPPLMVQYRESSRSIQRAQRRRHEPNRAAAAGLGGSGMQAIFLGPNQKSSGTGVFLPRSVEPKFSKKPGTRIKGSRKYVSVHTRMYRCHDQLFSTFPIITCHHVIGPNL</sequence>
<dbReference type="AlphaFoldDB" id="A0A2Z7BYB8"/>
<dbReference type="Proteomes" id="UP000250235">
    <property type="component" value="Unassembled WGS sequence"/>
</dbReference>